<evidence type="ECO:0000256" key="1">
    <source>
        <dbReference type="SAM" id="SignalP"/>
    </source>
</evidence>
<reference evidence="2" key="1">
    <citation type="journal article" date="2020" name="Stud. Mycol.">
        <title>101 Dothideomycetes genomes: a test case for predicting lifestyles and emergence of pathogens.</title>
        <authorList>
            <person name="Haridas S."/>
            <person name="Albert R."/>
            <person name="Binder M."/>
            <person name="Bloem J."/>
            <person name="Labutti K."/>
            <person name="Salamov A."/>
            <person name="Andreopoulos B."/>
            <person name="Baker S."/>
            <person name="Barry K."/>
            <person name="Bills G."/>
            <person name="Bluhm B."/>
            <person name="Cannon C."/>
            <person name="Castanera R."/>
            <person name="Culley D."/>
            <person name="Daum C."/>
            <person name="Ezra D."/>
            <person name="Gonzalez J."/>
            <person name="Henrissat B."/>
            <person name="Kuo A."/>
            <person name="Liang C."/>
            <person name="Lipzen A."/>
            <person name="Lutzoni F."/>
            <person name="Magnuson J."/>
            <person name="Mondo S."/>
            <person name="Nolan M."/>
            <person name="Ohm R."/>
            <person name="Pangilinan J."/>
            <person name="Park H.-J."/>
            <person name="Ramirez L."/>
            <person name="Alfaro M."/>
            <person name="Sun H."/>
            <person name="Tritt A."/>
            <person name="Yoshinaga Y."/>
            <person name="Zwiers L.-H."/>
            <person name="Turgeon B."/>
            <person name="Goodwin S."/>
            <person name="Spatafora J."/>
            <person name="Crous P."/>
            <person name="Grigoriev I."/>
        </authorList>
    </citation>
    <scope>NUCLEOTIDE SEQUENCE</scope>
    <source>
        <strain evidence="2">CBS 627.86</strain>
    </source>
</reference>
<protein>
    <submittedName>
        <fullName evidence="2">Uncharacterized protein</fullName>
    </submittedName>
</protein>
<proteinExistence type="predicted"/>
<organism evidence="2 3">
    <name type="scientific">Lophiotrema nucula</name>
    <dbReference type="NCBI Taxonomy" id="690887"/>
    <lineage>
        <taxon>Eukaryota</taxon>
        <taxon>Fungi</taxon>
        <taxon>Dikarya</taxon>
        <taxon>Ascomycota</taxon>
        <taxon>Pezizomycotina</taxon>
        <taxon>Dothideomycetes</taxon>
        <taxon>Pleosporomycetidae</taxon>
        <taxon>Pleosporales</taxon>
        <taxon>Lophiotremataceae</taxon>
        <taxon>Lophiotrema</taxon>
    </lineage>
</organism>
<keyword evidence="3" id="KW-1185">Reference proteome</keyword>
<evidence type="ECO:0000313" key="2">
    <source>
        <dbReference type="EMBL" id="KAF2117546.1"/>
    </source>
</evidence>
<feature type="signal peptide" evidence="1">
    <location>
        <begin position="1"/>
        <end position="20"/>
    </location>
</feature>
<keyword evidence="1" id="KW-0732">Signal</keyword>
<dbReference type="EMBL" id="ML977318">
    <property type="protein sequence ID" value="KAF2117546.1"/>
    <property type="molecule type" value="Genomic_DNA"/>
</dbReference>
<dbReference type="Proteomes" id="UP000799770">
    <property type="component" value="Unassembled WGS sequence"/>
</dbReference>
<feature type="chain" id="PRO_5025391854" evidence="1">
    <location>
        <begin position="21"/>
        <end position="360"/>
    </location>
</feature>
<name>A0A6A5ZE89_9PLEO</name>
<dbReference type="AlphaFoldDB" id="A0A6A5ZE89"/>
<sequence length="360" mass="40101">MRLLVLLLAAAALLLYGVQADETDTETDTTTTSSSDEEHEVAYALSFDPLFAVALKDVSNTTHNASQLTYLEGPYPMPFLGNYTSTSEQNLSRLYQRRSVSDILKAYIDDVGVTLAAGDYEEGKIVFATYVKPTFLNETVQDALWHAICPHAMSNGRSVSRISPGEAGAHAYELTECESWPSQEPKCDEATKLFALYIETTEYWIYLSIVEANVRRHSLREVANSFSADLRWHEGSKPEKSTIAKFKQHVQDFVSSALNPSQHIAGIIPSGRSLRGDDPDSKKLLHQALFGALEAQGSPPELVTFFNYSYPRQEVVARGAARWSSYVKTHGKDFRINPSECKGINAQAKRDKLRARHDEV</sequence>
<gene>
    <name evidence="2" type="ORF">BDV96DRAFT_394851</name>
</gene>
<accession>A0A6A5ZE89</accession>
<evidence type="ECO:0000313" key="3">
    <source>
        <dbReference type="Proteomes" id="UP000799770"/>
    </source>
</evidence>